<dbReference type="GO" id="GO:0000162">
    <property type="term" value="P:L-tryptophan biosynthetic process"/>
    <property type="evidence" value="ECO:0007669"/>
    <property type="project" value="TreeGrafter"/>
</dbReference>
<dbReference type="AlphaFoldDB" id="A0A6I4P6A8"/>
<evidence type="ECO:0000313" key="3">
    <source>
        <dbReference type="Proteomes" id="UP000438182"/>
    </source>
</evidence>
<dbReference type="RefSeq" id="WP_160426749.1">
    <property type="nucleotide sequence ID" value="NZ_WSTA01000101.1"/>
</dbReference>
<evidence type="ECO:0000259" key="1">
    <source>
        <dbReference type="Pfam" id="PF00425"/>
    </source>
</evidence>
<reference evidence="2 3" key="1">
    <citation type="submission" date="2019-12" db="EMBL/GenBank/DDBJ databases">
        <authorList>
            <person name="Kim Y.S."/>
        </authorList>
    </citation>
    <scope>NUCLEOTIDE SEQUENCE [LARGE SCALE GENOMIC DNA]</scope>
    <source>
        <strain evidence="2 3">MMS17-SY077</strain>
    </source>
</reference>
<protein>
    <recommendedName>
        <fullName evidence="1">Chorismate-utilising enzyme C-terminal domain-containing protein</fullName>
    </recommendedName>
</protein>
<dbReference type="InterPro" id="IPR005801">
    <property type="entry name" value="ADC_synthase"/>
</dbReference>
<dbReference type="Pfam" id="PF00425">
    <property type="entry name" value="Chorismate_bind"/>
    <property type="match status" value="1"/>
</dbReference>
<keyword evidence="3" id="KW-1185">Reference proteome</keyword>
<accession>A0A6I4P6A8</accession>
<sequence>GRAGDAEWAAATVARIAAIPNGPLPAPAAPPPPIIAAARHAAGAYRERILACQAAIAAGEAYQLCLVNEFRVEAESIDAVAVHRRLRAMSPAHHGGFVRIGGVALASASPELFLHVGPERRVTTKPIKGTRPRGADADSDRALAAELVASEKERAENLMIVDLMRNDLGRVASLGSVVVDALFAVESYPQVHQLVSTVSARLAAGVGPIDAVRAAFPAGSMTGAPKLRAMQLLHGFEDGPRGVYSGAFGRLGDDGALDLAMVIRSIVVVGAVARIGAGGGITALSDPDEEVEEVRVKARALLAAVGAAVPAEFAGREAS</sequence>
<dbReference type="InterPro" id="IPR015890">
    <property type="entry name" value="Chorismate_C"/>
</dbReference>
<proteinExistence type="predicted"/>
<feature type="non-terminal residue" evidence="2">
    <location>
        <position position="1"/>
    </location>
</feature>
<dbReference type="SUPFAM" id="SSF56322">
    <property type="entry name" value="ADC synthase"/>
    <property type="match status" value="1"/>
</dbReference>
<name>A0A6I4P6A8_9MICO</name>
<dbReference type="Gene3D" id="3.60.120.10">
    <property type="entry name" value="Anthranilate synthase"/>
    <property type="match status" value="1"/>
</dbReference>
<dbReference type="EMBL" id="WSTA01000101">
    <property type="protein sequence ID" value="MWC00100.1"/>
    <property type="molecule type" value="Genomic_DNA"/>
</dbReference>
<dbReference type="PRINTS" id="PR00095">
    <property type="entry name" value="ANTSNTHASEI"/>
</dbReference>
<dbReference type="PANTHER" id="PTHR11236">
    <property type="entry name" value="AMINOBENZOATE/ANTHRANILATE SYNTHASE"/>
    <property type="match status" value="1"/>
</dbReference>
<dbReference type="GO" id="GO:0008153">
    <property type="term" value="P:4-aminobenzoate biosynthetic process"/>
    <property type="evidence" value="ECO:0007669"/>
    <property type="project" value="TreeGrafter"/>
</dbReference>
<organism evidence="2 3">
    <name type="scientific">Agromyces seonyuensis</name>
    <dbReference type="NCBI Taxonomy" id="2662446"/>
    <lineage>
        <taxon>Bacteria</taxon>
        <taxon>Bacillati</taxon>
        <taxon>Actinomycetota</taxon>
        <taxon>Actinomycetes</taxon>
        <taxon>Micrococcales</taxon>
        <taxon>Microbacteriaceae</taxon>
        <taxon>Agromyces</taxon>
    </lineage>
</organism>
<dbReference type="Proteomes" id="UP000438182">
    <property type="component" value="Unassembled WGS sequence"/>
</dbReference>
<gene>
    <name evidence="2" type="ORF">GB864_16260</name>
</gene>
<dbReference type="GO" id="GO:0005737">
    <property type="term" value="C:cytoplasm"/>
    <property type="evidence" value="ECO:0007669"/>
    <property type="project" value="TreeGrafter"/>
</dbReference>
<evidence type="ECO:0000313" key="2">
    <source>
        <dbReference type="EMBL" id="MWC00100.1"/>
    </source>
</evidence>
<dbReference type="PANTHER" id="PTHR11236:SF18">
    <property type="entry name" value="AMINODEOXYCHORISMATE SYNTHASE"/>
    <property type="match status" value="1"/>
</dbReference>
<dbReference type="InterPro" id="IPR019999">
    <property type="entry name" value="Anth_synth_I-like"/>
</dbReference>
<comment type="caution">
    <text evidence="2">The sequence shown here is derived from an EMBL/GenBank/DDBJ whole genome shotgun (WGS) entry which is preliminary data.</text>
</comment>
<feature type="domain" description="Chorismate-utilising enzyme C-terminal" evidence="1">
    <location>
        <begin position="44"/>
        <end position="297"/>
    </location>
</feature>
<dbReference type="GO" id="GO:0046820">
    <property type="term" value="F:4-amino-4-deoxychorismate synthase activity"/>
    <property type="evidence" value="ECO:0007669"/>
    <property type="project" value="TreeGrafter"/>
</dbReference>